<dbReference type="AlphaFoldDB" id="A0A1F6GG57"/>
<dbReference type="PROSITE" id="PS50293">
    <property type="entry name" value="TPR_REGION"/>
    <property type="match status" value="1"/>
</dbReference>
<evidence type="ECO:0000256" key="4">
    <source>
        <dbReference type="SAM" id="Coils"/>
    </source>
</evidence>
<dbReference type="STRING" id="1817772.A2527_13110"/>
<dbReference type="InterPro" id="IPR011990">
    <property type="entry name" value="TPR-like_helical_dom_sf"/>
</dbReference>
<dbReference type="Pfam" id="PF13432">
    <property type="entry name" value="TPR_16"/>
    <property type="match status" value="1"/>
</dbReference>
<reference evidence="5 6" key="1">
    <citation type="journal article" date="2016" name="Nat. Commun.">
        <title>Thousands of microbial genomes shed light on interconnected biogeochemical processes in an aquifer system.</title>
        <authorList>
            <person name="Anantharaman K."/>
            <person name="Brown C.T."/>
            <person name="Hug L.A."/>
            <person name="Sharon I."/>
            <person name="Castelle C.J."/>
            <person name="Probst A.J."/>
            <person name="Thomas B.C."/>
            <person name="Singh A."/>
            <person name="Wilkins M.J."/>
            <person name="Karaoz U."/>
            <person name="Brodie E.L."/>
            <person name="Williams K.H."/>
            <person name="Hubbard S.S."/>
            <person name="Banfield J.F."/>
        </authorList>
    </citation>
    <scope>NUCLEOTIDE SEQUENCE [LARGE SCALE GENOMIC DNA]</scope>
</reference>
<keyword evidence="2 3" id="KW-0802">TPR repeat</keyword>
<proteinExistence type="predicted"/>
<protein>
    <recommendedName>
        <fullName evidence="7">Tetratricopeptide repeat protein</fullName>
    </recommendedName>
</protein>
<dbReference type="EMBL" id="MFNE01000005">
    <property type="protein sequence ID" value="OGG97088.1"/>
    <property type="molecule type" value="Genomic_DNA"/>
</dbReference>
<feature type="coiled-coil region" evidence="4">
    <location>
        <begin position="472"/>
        <end position="500"/>
    </location>
</feature>
<sequence length="581" mass="66516">MLKGLLRSQEDKLKEKVEECMSEGLKALGEKFYNKAMIEFDKAMDLDRNNVYPRIKAELDAAASSGQLDAALSLGMNLIKDNNQDFELANKLGNYARELGNFKQAEGLYKMALKVNKNFPQAFYNLAATMARVDKYDDAAMSSITVFDGIEDFIYPDFVGGGTGFIENLCQNLADSLGAARASRLNELKILKEQKDQAGHSVEASELQFEIRKINDMPKGVQPEDVIAEFQKRADVDAGHKKDHLYNMGIYALQNRKLEVADQCFGQLSVSDFEYLEVLKAILTFKKGDQDAAIKHLENLLGENEFNRIYNVNLGLFYRFQGKKFLAAKYLIKTASLLEKSGGIYSMKELVRQAHAAYDEGQFKKALNFYQIASTEIPDARLWERLGTLYAQMKKYDDAVAAFRKLQEMEPDSETGFLKLKEIHDYYFAMGKQLLDDRKFKPASDYFRKALGVLRLPETVKTAAIVYGQLKQSDLEEELLDEYQKLMQIEKEKGQEVERQNIIREAKTFMAQKNYLKAASSLESALRMKVDKNVFLQLAGIYKGLKKTEELHALVGRWEKMVEHEEKMKQYEKDKERQQKE</sequence>
<evidence type="ECO:0000256" key="2">
    <source>
        <dbReference type="ARBA" id="ARBA00022803"/>
    </source>
</evidence>
<dbReference type="PROSITE" id="PS50005">
    <property type="entry name" value="TPR"/>
    <property type="match status" value="1"/>
</dbReference>
<evidence type="ECO:0000256" key="3">
    <source>
        <dbReference type="PROSITE-ProRule" id="PRU00339"/>
    </source>
</evidence>
<dbReference type="PANTHER" id="PTHR45586">
    <property type="entry name" value="TPR REPEAT-CONTAINING PROTEIN PA4667"/>
    <property type="match status" value="1"/>
</dbReference>
<dbReference type="SUPFAM" id="SSF48452">
    <property type="entry name" value="TPR-like"/>
    <property type="match status" value="3"/>
</dbReference>
<accession>A0A1F6GG57</accession>
<evidence type="ECO:0000313" key="6">
    <source>
        <dbReference type="Proteomes" id="UP000178449"/>
    </source>
</evidence>
<evidence type="ECO:0000313" key="5">
    <source>
        <dbReference type="EMBL" id="OGG97088.1"/>
    </source>
</evidence>
<comment type="caution">
    <text evidence="5">The sequence shown here is derived from an EMBL/GenBank/DDBJ whole genome shotgun (WGS) entry which is preliminary data.</text>
</comment>
<dbReference type="InterPro" id="IPR019734">
    <property type="entry name" value="TPR_rpt"/>
</dbReference>
<dbReference type="Gene3D" id="1.25.40.10">
    <property type="entry name" value="Tetratricopeptide repeat domain"/>
    <property type="match status" value="3"/>
</dbReference>
<dbReference type="SMART" id="SM00028">
    <property type="entry name" value="TPR"/>
    <property type="match status" value="6"/>
</dbReference>
<keyword evidence="4" id="KW-0175">Coiled coil</keyword>
<feature type="repeat" description="TPR" evidence="3">
    <location>
        <begin position="380"/>
        <end position="413"/>
    </location>
</feature>
<keyword evidence="1" id="KW-0677">Repeat</keyword>
<organism evidence="5 6">
    <name type="scientific">Candidatus Lambdaproteobacteria bacterium RIFOXYD2_FULL_50_16</name>
    <dbReference type="NCBI Taxonomy" id="1817772"/>
    <lineage>
        <taxon>Bacteria</taxon>
        <taxon>Pseudomonadati</taxon>
        <taxon>Pseudomonadota</taxon>
        <taxon>Candidatus Lambdaproteobacteria</taxon>
    </lineage>
</organism>
<name>A0A1F6GG57_9PROT</name>
<gene>
    <name evidence="5" type="ORF">A2527_13110</name>
</gene>
<dbReference type="InterPro" id="IPR051012">
    <property type="entry name" value="CellSynth/LPSAsmb/PSIAsmb"/>
</dbReference>
<dbReference type="PANTHER" id="PTHR45586:SF1">
    <property type="entry name" value="LIPOPOLYSACCHARIDE ASSEMBLY PROTEIN B"/>
    <property type="match status" value="1"/>
</dbReference>
<dbReference type="Proteomes" id="UP000178449">
    <property type="component" value="Unassembled WGS sequence"/>
</dbReference>
<evidence type="ECO:0008006" key="7">
    <source>
        <dbReference type="Google" id="ProtNLM"/>
    </source>
</evidence>
<dbReference type="Pfam" id="PF13181">
    <property type="entry name" value="TPR_8"/>
    <property type="match status" value="1"/>
</dbReference>
<evidence type="ECO:0000256" key="1">
    <source>
        <dbReference type="ARBA" id="ARBA00022737"/>
    </source>
</evidence>